<dbReference type="RefSeq" id="WP_006729943.1">
    <property type="nucleotide sequence ID" value="NZ_CABKQA010000001.1"/>
</dbReference>
<dbReference type="AlphaFoldDB" id="A0A6G7B907"/>
<sequence>MVSFAKYQKLGFTTVSNALLLYYHKLNINEVELALLLHLESFNQKNNRFPSDEMIANRMNFNAIQVSQLIQQLIDKKLIELKQQRDENKRITNYYDLSMLYEKLDTIVDKATYDQTIDSVQLDYQTTDSPLQNIIRQFEIEFGRLLSPIEKQQISSWLVIDHYKPEIINLALRESVLSQVYNFKYIDRILLNWQRHNLTDIKQVKAFLTRY</sequence>
<dbReference type="InterPro" id="IPR034829">
    <property type="entry name" value="DnaD-like_sf"/>
</dbReference>
<dbReference type="InterPro" id="IPR006343">
    <property type="entry name" value="DnaB/C_C"/>
</dbReference>
<evidence type="ECO:0000313" key="5">
    <source>
        <dbReference type="Proteomes" id="UP000501676"/>
    </source>
</evidence>
<evidence type="ECO:0000259" key="3">
    <source>
        <dbReference type="Pfam" id="PF21984"/>
    </source>
</evidence>
<organism evidence="4 5">
    <name type="scientific">Lactobacillus iners</name>
    <dbReference type="NCBI Taxonomy" id="147802"/>
    <lineage>
        <taxon>Bacteria</taxon>
        <taxon>Bacillati</taxon>
        <taxon>Bacillota</taxon>
        <taxon>Bacilli</taxon>
        <taxon>Lactobacillales</taxon>
        <taxon>Lactobacillaceae</taxon>
        <taxon>Lactobacillus</taxon>
    </lineage>
</organism>
<dbReference type="SUPFAM" id="SSF158499">
    <property type="entry name" value="DnaD domain-like"/>
    <property type="match status" value="1"/>
</dbReference>
<comment type="similarity">
    <text evidence="1">Belongs to the DnaB/DnaD family.</text>
</comment>
<name>A0A6G7B907_9LACO</name>
<dbReference type="Proteomes" id="UP000501676">
    <property type="component" value="Chromosome"/>
</dbReference>
<dbReference type="InterPro" id="IPR036388">
    <property type="entry name" value="WH-like_DNA-bd_sf"/>
</dbReference>
<feature type="domain" description="DnaB/C C-terminal" evidence="2">
    <location>
        <begin position="136"/>
        <end position="207"/>
    </location>
</feature>
<proteinExistence type="inferred from homology"/>
<evidence type="ECO:0000256" key="1">
    <source>
        <dbReference type="ARBA" id="ARBA00093462"/>
    </source>
</evidence>
<evidence type="ECO:0000259" key="2">
    <source>
        <dbReference type="Pfam" id="PF07261"/>
    </source>
</evidence>
<accession>A0A6G7B907</accession>
<gene>
    <name evidence="4" type="ORF">G6Z83_03665</name>
</gene>
<dbReference type="PANTHER" id="PTHR37293:SF6">
    <property type="entry name" value="DNA REPLICATION PROTEIN DNAD"/>
    <property type="match status" value="1"/>
</dbReference>
<evidence type="ECO:0000313" key="4">
    <source>
        <dbReference type="EMBL" id="QIH23809.1"/>
    </source>
</evidence>
<dbReference type="InterPro" id="IPR053162">
    <property type="entry name" value="DnaD"/>
</dbReference>
<reference evidence="4 5" key="1">
    <citation type="submission" date="2020-02" db="EMBL/GenBank/DDBJ databases">
        <title>Complete genome sequences of six Lactobacillus iners strains isolated from the human vagina.</title>
        <authorList>
            <person name="France M.T."/>
            <person name="Rutt L."/>
            <person name="Narina S."/>
            <person name="Arbaugh S."/>
            <person name="Humphrys M.S."/>
            <person name="Ma B."/>
            <person name="Hayward M.R."/>
            <person name="Relman D."/>
            <person name="Kwon D.S."/>
            <person name="Ravel J."/>
        </authorList>
    </citation>
    <scope>NUCLEOTIDE SEQUENCE [LARGE SCALE GENOMIC DNA]</scope>
    <source>
        <strain evidence="4 5">C0210C1</strain>
    </source>
</reference>
<dbReference type="PANTHER" id="PTHR37293">
    <property type="entry name" value="PHAGE REPLICATION PROTEIN-RELATED"/>
    <property type="match status" value="1"/>
</dbReference>
<dbReference type="Gene3D" id="1.10.10.630">
    <property type="entry name" value="DnaD domain-like"/>
    <property type="match status" value="1"/>
</dbReference>
<dbReference type="GeneID" id="93221465"/>
<feature type="domain" description="DnaD N-terminal" evidence="3">
    <location>
        <begin position="16"/>
        <end position="110"/>
    </location>
</feature>
<protein>
    <submittedName>
        <fullName evidence="4">DnaD domain protein</fullName>
    </submittedName>
</protein>
<dbReference type="NCBIfam" id="TIGR01446">
    <property type="entry name" value="DnaD_dom"/>
    <property type="match status" value="1"/>
</dbReference>
<dbReference type="EMBL" id="CP049228">
    <property type="protein sequence ID" value="QIH23809.1"/>
    <property type="molecule type" value="Genomic_DNA"/>
</dbReference>
<dbReference type="Pfam" id="PF07261">
    <property type="entry name" value="DnaB_2"/>
    <property type="match status" value="1"/>
</dbReference>
<dbReference type="Gene3D" id="1.10.10.10">
    <property type="entry name" value="Winged helix-like DNA-binding domain superfamily/Winged helix DNA-binding domain"/>
    <property type="match status" value="1"/>
</dbReference>
<dbReference type="InterPro" id="IPR053843">
    <property type="entry name" value="DnaD_N"/>
</dbReference>
<dbReference type="Pfam" id="PF21984">
    <property type="entry name" value="DnaD_N"/>
    <property type="match status" value="1"/>
</dbReference>